<accession>A0A699YX90</accession>
<evidence type="ECO:0000313" key="1">
    <source>
        <dbReference type="EMBL" id="GFH11626.1"/>
    </source>
</evidence>
<reference evidence="1 2" key="1">
    <citation type="submission" date="2020-02" db="EMBL/GenBank/DDBJ databases">
        <title>Draft genome sequence of Haematococcus lacustris strain NIES-144.</title>
        <authorList>
            <person name="Morimoto D."/>
            <person name="Nakagawa S."/>
            <person name="Yoshida T."/>
            <person name="Sawayama S."/>
        </authorList>
    </citation>
    <scope>NUCLEOTIDE SEQUENCE [LARGE SCALE GENOMIC DNA]</scope>
    <source>
        <strain evidence="1 2">NIES-144</strain>
    </source>
</reference>
<protein>
    <submittedName>
        <fullName evidence="1">Uncharacterized protein</fullName>
    </submittedName>
</protein>
<gene>
    <name evidence="1" type="ORF">HaLaN_07157</name>
</gene>
<organism evidence="1 2">
    <name type="scientific">Haematococcus lacustris</name>
    <name type="common">Green alga</name>
    <name type="synonym">Haematococcus pluvialis</name>
    <dbReference type="NCBI Taxonomy" id="44745"/>
    <lineage>
        <taxon>Eukaryota</taxon>
        <taxon>Viridiplantae</taxon>
        <taxon>Chlorophyta</taxon>
        <taxon>core chlorophytes</taxon>
        <taxon>Chlorophyceae</taxon>
        <taxon>CS clade</taxon>
        <taxon>Chlamydomonadales</taxon>
        <taxon>Haematococcaceae</taxon>
        <taxon>Haematococcus</taxon>
    </lineage>
</organism>
<proteinExistence type="predicted"/>
<comment type="caution">
    <text evidence="1">The sequence shown here is derived from an EMBL/GenBank/DDBJ whole genome shotgun (WGS) entry which is preliminary data.</text>
</comment>
<sequence>MEWPILQCKCPEVSHLNSKGPTHLSPELGHRMASVGTTPPAPCSQGTPKQRWCSYEPAMTLAPASATACSSLRGNSTLFAHVVHRVGVVLIARYSVEAGVEVRVRGQHSLYSCAGPRQPAGRRQTAVDLQVQVALSEDRDNGGLDRDIVEGLLSVRKHRGPCEPAAHHVAQQQATEQRLHPSLNLLNEPRLDHSGSHDRSRL</sequence>
<dbReference type="EMBL" id="BLLF01000419">
    <property type="protein sequence ID" value="GFH11626.1"/>
    <property type="molecule type" value="Genomic_DNA"/>
</dbReference>
<name>A0A699YX90_HAELA</name>
<dbReference type="AlphaFoldDB" id="A0A699YX90"/>
<keyword evidence="2" id="KW-1185">Reference proteome</keyword>
<evidence type="ECO:0000313" key="2">
    <source>
        <dbReference type="Proteomes" id="UP000485058"/>
    </source>
</evidence>
<dbReference type="Proteomes" id="UP000485058">
    <property type="component" value="Unassembled WGS sequence"/>
</dbReference>